<dbReference type="AlphaFoldDB" id="A0A6M0PBV4"/>
<proteinExistence type="predicted"/>
<reference evidence="1 2" key="1">
    <citation type="submission" date="2020-02" db="EMBL/GenBank/DDBJ databases">
        <authorList>
            <person name="Feng H."/>
        </authorList>
    </citation>
    <scope>NUCLEOTIDE SEQUENCE [LARGE SCALE GENOMIC DNA]</scope>
    <source>
        <strain evidence="1 2">Gsoil 114</strain>
    </source>
</reference>
<protein>
    <submittedName>
        <fullName evidence="1">DUF4177 domain-containing protein</fullName>
    </submittedName>
</protein>
<organism evidence="1 2">
    <name type="scientific">Heyndrickxia ginsengihumi</name>
    <dbReference type="NCBI Taxonomy" id="363870"/>
    <lineage>
        <taxon>Bacteria</taxon>
        <taxon>Bacillati</taxon>
        <taxon>Bacillota</taxon>
        <taxon>Bacilli</taxon>
        <taxon>Bacillales</taxon>
        <taxon>Bacillaceae</taxon>
        <taxon>Heyndrickxia</taxon>
    </lineage>
</organism>
<dbReference type="InterPro" id="IPR025234">
    <property type="entry name" value="YjzH-like"/>
</dbReference>
<evidence type="ECO:0000313" key="2">
    <source>
        <dbReference type="Proteomes" id="UP000476934"/>
    </source>
</evidence>
<dbReference type="Proteomes" id="UP000476934">
    <property type="component" value="Unassembled WGS sequence"/>
</dbReference>
<comment type="caution">
    <text evidence="1">The sequence shown here is derived from an EMBL/GenBank/DDBJ whole genome shotgun (WGS) entry which is preliminary data.</text>
</comment>
<keyword evidence="2" id="KW-1185">Reference proteome</keyword>
<reference evidence="1 2" key="2">
    <citation type="submission" date="2020-03" db="EMBL/GenBank/DDBJ databases">
        <title>Bacillus aquiflavi sp. nov., isolated from yellow water of strong flavor Chinese baijiu in Yibin region of China.</title>
        <authorList>
            <person name="Xie J."/>
        </authorList>
    </citation>
    <scope>NUCLEOTIDE SEQUENCE [LARGE SCALE GENOMIC DNA]</scope>
    <source>
        <strain evidence="1 2">Gsoil 114</strain>
    </source>
</reference>
<name>A0A6M0PBV4_9BACI</name>
<dbReference type="RefSeq" id="WP_163174539.1">
    <property type="nucleotide sequence ID" value="NZ_JAAIWK010000042.1"/>
</dbReference>
<dbReference type="Pfam" id="PF13783">
    <property type="entry name" value="DUF4177"/>
    <property type="match status" value="1"/>
</dbReference>
<gene>
    <name evidence="1" type="ORF">G4D61_17110</name>
</gene>
<accession>A0A6M0PBV4</accession>
<sequence length="61" mass="7183">MNKYEYKTIKIESKGFFNTNIQNDKRLNELGESGCKLITAVAEQFKGDTTAFYYTFMREKQ</sequence>
<dbReference type="EMBL" id="JAAIWK010000042">
    <property type="protein sequence ID" value="NEY21639.1"/>
    <property type="molecule type" value="Genomic_DNA"/>
</dbReference>
<evidence type="ECO:0000313" key="1">
    <source>
        <dbReference type="EMBL" id="NEY21639.1"/>
    </source>
</evidence>